<organism evidence="2 3">
    <name type="scientific">Pseudonocardia nematodicida</name>
    <dbReference type="NCBI Taxonomy" id="1206997"/>
    <lineage>
        <taxon>Bacteria</taxon>
        <taxon>Bacillati</taxon>
        <taxon>Actinomycetota</taxon>
        <taxon>Actinomycetes</taxon>
        <taxon>Pseudonocardiales</taxon>
        <taxon>Pseudonocardiaceae</taxon>
        <taxon>Pseudonocardia</taxon>
    </lineage>
</organism>
<dbReference type="InterPro" id="IPR029062">
    <property type="entry name" value="Class_I_gatase-like"/>
</dbReference>
<dbReference type="Proteomes" id="UP001494902">
    <property type="component" value="Unassembled WGS sequence"/>
</dbReference>
<dbReference type="Gene3D" id="3.20.20.80">
    <property type="entry name" value="Glycosidases"/>
    <property type="match status" value="1"/>
</dbReference>
<comment type="caution">
    <text evidence="2">The sequence shown here is derived from an EMBL/GenBank/DDBJ whole genome shotgun (WGS) entry which is preliminary data.</text>
</comment>
<keyword evidence="3" id="KW-1185">Reference proteome</keyword>
<protein>
    <submittedName>
        <fullName evidence="2">Alpha-amylase family protein</fullName>
    </submittedName>
</protein>
<proteinExistence type="predicted"/>
<reference evidence="2 3" key="1">
    <citation type="submission" date="2024-03" db="EMBL/GenBank/DDBJ databases">
        <title>Draft genome sequence of Pseudonocardia nematodicida JCM 31783.</title>
        <authorList>
            <person name="Butdee W."/>
            <person name="Duangmal K."/>
        </authorList>
    </citation>
    <scope>NUCLEOTIDE SEQUENCE [LARGE SCALE GENOMIC DNA]</scope>
    <source>
        <strain evidence="2 3">JCM 31783</strain>
    </source>
</reference>
<dbReference type="InterPro" id="IPR028212">
    <property type="entry name" value="GHL6"/>
</dbReference>
<evidence type="ECO:0000259" key="1">
    <source>
        <dbReference type="Pfam" id="PF08532"/>
    </source>
</evidence>
<dbReference type="SUPFAM" id="SSF52317">
    <property type="entry name" value="Class I glutamine amidotransferase-like"/>
    <property type="match status" value="1"/>
</dbReference>
<accession>A0ABV1KFI6</accession>
<dbReference type="CDD" id="cd03143">
    <property type="entry name" value="A4_beta-galactosidase_middle_domain"/>
    <property type="match status" value="1"/>
</dbReference>
<dbReference type="InterPro" id="IPR017853">
    <property type="entry name" value="GH"/>
</dbReference>
<gene>
    <name evidence="2" type="ORF">WIS52_22385</name>
</gene>
<evidence type="ECO:0000313" key="2">
    <source>
        <dbReference type="EMBL" id="MEQ3553227.1"/>
    </source>
</evidence>
<dbReference type="RefSeq" id="WP_349300299.1">
    <property type="nucleotide sequence ID" value="NZ_JBEDNQ010000010.1"/>
</dbReference>
<dbReference type="Gene3D" id="3.40.50.880">
    <property type="match status" value="1"/>
</dbReference>
<dbReference type="InterPro" id="IPR013738">
    <property type="entry name" value="Beta_galactosidase_Trimer"/>
</dbReference>
<dbReference type="EMBL" id="JBEDNQ010000010">
    <property type="protein sequence ID" value="MEQ3553227.1"/>
    <property type="molecule type" value="Genomic_DNA"/>
</dbReference>
<dbReference type="Pfam" id="PF08532">
    <property type="entry name" value="Glyco_hydro_42M"/>
    <property type="match status" value="1"/>
</dbReference>
<evidence type="ECO:0000313" key="3">
    <source>
        <dbReference type="Proteomes" id="UP001494902"/>
    </source>
</evidence>
<dbReference type="Pfam" id="PF14871">
    <property type="entry name" value="GHL6"/>
    <property type="match status" value="1"/>
</dbReference>
<feature type="domain" description="Beta-galactosidase trimerisation" evidence="1">
    <location>
        <begin position="400"/>
        <end position="454"/>
    </location>
</feature>
<name>A0ABV1KFI6_9PSEU</name>
<sequence>MTGTATLWWNAPFRMFQTNIREIDAGMDVERVLDGIESYGADAWLLSCGGIVSNYPTGLAHQTRNPALAQRTSGDLIGDAVTAAARRGVRVLARMDFSKIDRPVAEAHPDWCYLAPDGTRQVHQGLTSVCPSGGYYQEKIFEVLGEILGRYRIDGFFFNWMGFNEVDYEKRYRGVCRCVACVAAFAGRLGGTLPTGPASPGYVEWQRLTHDTIDVLLARARDFIAARRPDAPLIMRDTADIMFHEANNALGRPLWPHRTSENVSVARSYRPHVPVLVNSVAFLDMPYRLVSEEPRQFEQYLLEASARGAYPSTYIMGTPDEFSYAALRTGSSVIRFHRDHHDVYTGLVPAARTAIVRADPFKADRPEHSTTEFQGLWTALLERHVPFDALLENRVAEMARNSSLDRYALLVLPDLGPLDDDVAAALDGFVERGGRLLLTGSTGLRDGRGQLAGAGVDTVLVSNTTRESTWSSAIVGDDGGSLLPILGEFHVVRTRPGAKTRMSVLSTAPYGPPEKCYGHLAVDRPPHIGFARGAGRTVTLPWTPGRAYREIGLGAVGDVVAEAARDLLGPGADVDTDLPAQVEVVLGRSGAGLVVHLRNLTGHRGQSFGDPVRIGAGHRLTLRVPGISSVRSLVDSGPLETTLDGDGHTTVALPALDVFEVLVAAT</sequence>
<dbReference type="SUPFAM" id="SSF51445">
    <property type="entry name" value="(Trans)glycosidases"/>
    <property type="match status" value="1"/>
</dbReference>